<accession>A0A8J3EBQ9</accession>
<keyword evidence="3" id="KW-1185">Reference proteome</keyword>
<sequence length="260" mass="27911">MMPVPPPRPGGAFGQVRPMRTRIDEIAAGLYRLSTFVPEVAAPAGFTFNQFLVAGAEPLLFHTGLRRMFPAVREAVARIVPPERLRWIAFGHYEADECGAMNEWLAIAPRAEVAHGTIACLVTLNDVADRAPRILADGEVLDIGGRRLRYLDTPHVPHGWDAGVMFEETTGTLLCGDLFTHAGDGPALTRDDILGPSIAAEDLFGYSSLSPGMGRTIRRLAALAPRTLATMHGSSFAGDGAAALEGLAAEYDRRLRAATP</sequence>
<reference evidence="2 3" key="1">
    <citation type="journal article" date="2014" name="Int. J. Syst. Evol. Microbiol.">
        <title>Complete genome sequence of Corynebacterium casei LMG S-19264T (=DSM 44701T), isolated from a smear-ripened cheese.</title>
        <authorList>
            <consortium name="US DOE Joint Genome Institute (JGI-PGF)"/>
            <person name="Walter F."/>
            <person name="Albersmeier A."/>
            <person name="Kalinowski J."/>
            <person name="Ruckert C."/>
        </authorList>
    </citation>
    <scope>NUCLEOTIDE SEQUENCE [LARGE SCALE GENOMIC DNA]</scope>
    <source>
        <strain evidence="2 3">CGMCC 1.16330</strain>
    </source>
</reference>
<protein>
    <recommendedName>
        <fullName evidence="1">ODP domain-containing protein</fullName>
    </recommendedName>
</protein>
<proteinExistence type="predicted"/>
<dbReference type="Gene3D" id="3.60.15.10">
    <property type="entry name" value="Ribonuclease Z/Hydroxyacylglutathione hydrolase-like"/>
    <property type="match status" value="1"/>
</dbReference>
<dbReference type="PANTHER" id="PTHR43717">
    <property type="entry name" value="ANAEROBIC NITRIC OXIDE REDUCTASE FLAVORUBREDOXIN"/>
    <property type="match status" value="1"/>
</dbReference>
<dbReference type="SUPFAM" id="SSF56281">
    <property type="entry name" value="Metallo-hydrolase/oxidoreductase"/>
    <property type="match status" value="1"/>
</dbReference>
<dbReference type="AlphaFoldDB" id="A0A8J3EBQ9"/>
<dbReference type="Proteomes" id="UP000597507">
    <property type="component" value="Unassembled WGS sequence"/>
</dbReference>
<feature type="domain" description="ODP" evidence="1">
    <location>
        <begin position="47"/>
        <end position="181"/>
    </location>
</feature>
<gene>
    <name evidence="2" type="ORF">GCM10010964_00370</name>
</gene>
<dbReference type="PANTHER" id="PTHR43717:SF1">
    <property type="entry name" value="ANAEROBIC NITRIC OXIDE REDUCTASE FLAVORUBREDOXIN"/>
    <property type="match status" value="1"/>
</dbReference>
<evidence type="ECO:0000313" key="2">
    <source>
        <dbReference type="EMBL" id="GGG15977.1"/>
    </source>
</evidence>
<dbReference type="EMBL" id="BMKS01000001">
    <property type="protein sequence ID" value="GGG15977.1"/>
    <property type="molecule type" value="Genomic_DNA"/>
</dbReference>
<dbReference type="InterPro" id="IPR045761">
    <property type="entry name" value="ODP_dom"/>
</dbReference>
<organism evidence="2 3">
    <name type="scientific">Caldovatus sediminis</name>
    <dbReference type="NCBI Taxonomy" id="2041189"/>
    <lineage>
        <taxon>Bacteria</taxon>
        <taxon>Pseudomonadati</taxon>
        <taxon>Pseudomonadota</taxon>
        <taxon>Alphaproteobacteria</taxon>
        <taxon>Acetobacterales</taxon>
        <taxon>Roseomonadaceae</taxon>
        <taxon>Caldovatus</taxon>
    </lineage>
</organism>
<name>A0A8J3EBQ9_9PROT</name>
<evidence type="ECO:0000313" key="3">
    <source>
        <dbReference type="Proteomes" id="UP000597507"/>
    </source>
</evidence>
<dbReference type="InterPro" id="IPR036866">
    <property type="entry name" value="RibonucZ/Hydroxyglut_hydro"/>
</dbReference>
<evidence type="ECO:0000259" key="1">
    <source>
        <dbReference type="Pfam" id="PF19583"/>
    </source>
</evidence>
<comment type="caution">
    <text evidence="2">The sequence shown here is derived from an EMBL/GenBank/DDBJ whole genome shotgun (WGS) entry which is preliminary data.</text>
</comment>
<dbReference type="Pfam" id="PF19583">
    <property type="entry name" value="ODP"/>
    <property type="match status" value="1"/>
</dbReference>